<dbReference type="AlphaFoldDB" id="A0AAD4LGV7"/>
<feature type="non-terminal residue" evidence="1">
    <location>
        <position position="81"/>
    </location>
</feature>
<dbReference type="EMBL" id="JAKELL010000044">
    <property type="protein sequence ID" value="KAH8988094.1"/>
    <property type="molecule type" value="Genomic_DNA"/>
</dbReference>
<comment type="caution">
    <text evidence="1">The sequence shown here is derived from an EMBL/GenBank/DDBJ whole genome shotgun (WGS) entry which is preliminary data.</text>
</comment>
<evidence type="ECO:0000313" key="2">
    <source>
        <dbReference type="Proteomes" id="UP001201163"/>
    </source>
</evidence>
<name>A0AAD4LGV7_9AGAM</name>
<evidence type="ECO:0000313" key="1">
    <source>
        <dbReference type="EMBL" id="KAH8988094.1"/>
    </source>
</evidence>
<sequence>MSREIASSPVRCVVMTFVLLVSPPADPSLIFAAIPVFAVSVLCTTTTPSPIVNFCGSTVLNFVARYDDSEADRNNAETWIV</sequence>
<reference evidence="1" key="1">
    <citation type="submission" date="2022-01" db="EMBL/GenBank/DDBJ databases">
        <title>Comparative genomics reveals a dynamic genome evolution in the ectomycorrhizal milk-cap (Lactarius) mushrooms.</title>
        <authorList>
            <consortium name="DOE Joint Genome Institute"/>
            <person name="Lebreton A."/>
            <person name="Tang N."/>
            <person name="Kuo A."/>
            <person name="LaButti K."/>
            <person name="Drula E."/>
            <person name="Barry K."/>
            <person name="Clum A."/>
            <person name="Lipzen A."/>
            <person name="Mousain D."/>
            <person name="Ng V."/>
            <person name="Wang R."/>
            <person name="Wang X."/>
            <person name="Dai Y."/>
            <person name="Henrissat B."/>
            <person name="Grigoriev I.V."/>
            <person name="Guerin-Laguette A."/>
            <person name="Yu F."/>
            <person name="Martin F.M."/>
        </authorList>
    </citation>
    <scope>NUCLEOTIDE SEQUENCE</scope>
    <source>
        <strain evidence="1">QP</strain>
    </source>
</reference>
<protein>
    <submittedName>
        <fullName evidence="1">Uncharacterized protein</fullName>
    </submittedName>
</protein>
<accession>A0AAD4LGV7</accession>
<keyword evidence="2" id="KW-1185">Reference proteome</keyword>
<dbReference type="Proteomes" id="UP001201163">
    <property type="component" value="Unassembled WGS sequence"/>
</dbReference>
<proteinExistence type="predicted"/>
<organism evidence="1 2">
    <name type="scientific">Lactarius akahatsu</name>
    <dbReference type="NCBI Taxonomy" id="416441"/>
    <lineage>
        <taxon>Eukaryota</taxon>
        <taxon>Fungi</taxon>
        <taxon>Dikarya</taxon>
        <taxon>Basidiomycota</taxon>
        <taxon>Agaricomycotina</taxon>
        <taxon>Agaricomycetes</taxon>
        <taxon>Russulales</taxon>
        <taxon>Russulaceae</taxon>
        <taxon>Lactarius</taxon>
    </lineage>
</organism>
<gene>
    <name evidence="1" type="ORF">EDB92DRAFT_1873980</name>
</gene>